<keyword evidence="9" id="KW-1185">Reference proteome</keyword>
<evidence type="ECO:0000313" key="9">
    <source>
        <dbReference type="Proteomes" id="UP001327225"/>
    </source>
</evidence>
<dbReference type="InterPro" id="IPR047817">
    <property type="entry name" value="ABC2_TM_bact-type"/>
</dbReference>
<dbReference type="PANTHER" id="PTHR43229:SF2">
    <property type="entry name" value="NODULATION PROTEIN J"/>
    <property type="match status" value="1"/>
</dbReference>
<evidence type="ECO:0000259" key="7">
    <source>
        <dbReference type="PROSITE" id="PS51012"/>
    </source>
</evidence>
<feature type="transmembrane region" description="Helical" evidence="6">
    <location>
        <begin position="49"/>
        <end position="68"/>
    </location>
</feature>
<evidence type="ECO:0000256" key="4">
    <source>
        <dbReference type="ARBA" id="ARBA00023136"/>
    </source>
</evidence>
<dbReference type="InterPro" id="IPR013525">
    <property type="entry name" value="ABC2_TM"/>
</dbReference>
<evidence type="ECO:0000256" key="2">
    <source>
        <dbReference type="ARBA" id="ARBA00022692"/>
    </source>
</evidence>
<dbReference type="PROSITE" id="PS51012">
    <property type="entry name" value="ABC_TM2"/>
    <property type="match status" value="1"/>
</dbReference>
<feature type="transmembrane region" description="Helical" evidence="6">
    <location>
        <begin position="247"/>
        <end position="266"/>
    </location>
</feature>
<keyword evidence="5" id="KW-0046">Antibiotic resistance</keyword>
<comment type="similarity">
    <text evidence="6">Belongs to the ABC-2 integral membrane protein family.</text>
</comment>
<keyword evidence="6" id="KW-1003">Cell membrane</keyword>
<evidence type="ECO:0000313" key="8">
    <source>
        <dbReference type="EMBL" id="WQQ25578.1"/>
    </source>
</evidence>
<evidence type="ECO:0000256" key="1">
    <source>
        <dbReference type="ARBA" id="ARBA00004141"/>
    </source>
</evidence>
<dbReference type="InterPro" id="IPR000412">
    <property type="entry name" value="ABC_2_transport"/>
</dbReference>
<keyword evidence="3 6" id="KW-1133">Transmembrane helix</keyword>
<evidence type="ECO:0000256" key="3">
    <source>
        <dbReference type="ARBA" id="ARBA00022989"/>
    </source>
</evidence>
<comment type="subcellular location">
    <subcellularLocation>
        <location evidence="6">Cell membrane</location>
        <topology evidence="6">Multi-pass membrane protein</topology>
    </subcellularLocation>
    <subcellularLocation>
        <location evidence="1">Membrane</location>
        <topology evidence="1">Multi-pass membrane protein</topology>
    </subcellularLocation>
</comment>
<gene>
    <name evidence="8" type="ORF">SHK19_16625</name>
</gene>
<dbReference type="PANTHER" id="PTHR43229">
    <property type="entry name" value="NODULATION PROTEIN J"/>
    <property type="match status" value="1"/>
</dbReference>
<dbReference type="PIRSF" id="PIRSF006648">
    <property type="entry name" value="DrrB"/>
    <property type="match status" value="1"/>
</dbReference>
<feature type="domain" description="ABC transmembrane type-2" evidence="7">
    <location>
        <begin position="45"/>
        <end position="272"/>
    </location>
</feature>
<proteinExistence type="inferred from homology"/>
<name>A0ABZ0ZMY1_9ACTN</name>
<keyword evidence="4 6" id="KW-0472">Membrane</keyword>
<protein>
    <recommendedName>
        <fullName evidence="6">Transport permease protein</fullName>
    </recommendedName>
</protein>
<accession>A0ABZ0ZMY1</accession>
<feature type="transmembrane region" description="Helical" evidence="6">
    <location>
        <begin position="80"/>
        <end position="102"/>
    </location>
</feature>
<dbReference type="Proteomes" id="UP001327225">
    <property type="component" value="Chromosome"/>
</dbReference>
<feature type="transmembrane region" description="Helical" evidence="6">
    <location>
        <begin position="157"/>
        <end position="181"/>
    </location>
</feature>
<evidence type="ECO:0000256" key="5">
    <source>
        <dbReference type="ARBA" id="ARBA00023251"/>
    </source>
</evidence>
<dbReference type="Pfam" id="PF01061">
    <property type="entry name" value="ABC2_membrane"/>
    <property type="match status" value="1"/>
</dbReference>
<keyword evidence="2 6" id="KW-0812">Transmembrane</keyword>
<dbReference type="InterPro" id="IPR051784">
    <property type="entry name" value="Nod_factor_ABC_transporter"/>
</dbReference>
<sequence>MTIEITQVREPVSTAVVRRTAVASAPVGILADIRNVFVRELMPVLRNPASVLFAMVQPLVFLALFAPLLPETPTGSALQWFVPGIVSMTALMSASFTGANLSEEIVSGSFERLLVSPARRSALMIGKSLREMVPLVLQTLVIVVAVAPFAFDVHVIGIVSGILVLVPFSVGLGALSLALAVAAKDQAWVFWTVQQTAIFPLLLLAGVLLPLDGAPGWLQTAADLNPLRYIVDAERALFAGDYPMDTIASGVVGSMVVGVLGLWVGVRAMNRAS</sequence>
<evidence type="ECO:0000256" key="6">
    <source>
        <dbReference type="RuleBase" id="RU361157"/>
    </source>
</evidence>
<dbReference type="RefSeq" id="WP_322936894.1">
    <property type="nucleotide sequence ID" value="NZ_CP141059.1"/>
</dbReference>
<dbReference type="EMBL" id="CP141059">
    <property type="protein sequence ID" value="WQQ25578.1"/>
    <property type="molecule type" value="Genomic_DNA"/>
</dbReference>
<feature type="transmembrane region" description="Helical" evidence="6">
    <location>
        <begin position="132"/>
        <end position="151"/>
    </location>
</feature>
<keyword evidence="6" id="KW-0813">Transport</keyword>
<feature type="transmembrane region" description="Helical" evidence="6">
    <location>
        <begin position="188"/>
        <end position="209"/>
    </location>
</feature>
<reference evidence="9" key="1">
    <citation type="submission" date="2023-12" db="EMBL/GenBank/DDBJ databases">
        <title>Novel species in genus Nocardioides.</title>
        <authorList>
            <person name="Zhou H."/>
        </authorList>
    </citation>
    <scope>NUCLEOTIDE SEQUENCE [LARGE SCALE GENOMIC DNA]</scope>
    <source>
        <strain evidence="9">HM61</strain>
    </source>
</reference>
<organism evidence="8 9">
    <name type="scientific">Nocardioides bizhenqiangii</name>
    <dbReference type="NCBI Taxonomy" id="3095076"/>
    <lineage>
        <taxon>Bacteria</taxon>
        <taxon>Bacillati</taxon>
        <taxon>Actinomycetota</taxon>
        <taxon>Actinomycetes</taxon>
        <taxon>Propionibacteriales</taxon>
        <taxon>Nocardioidaceae</taxon>
        <taxon>Nocardioides</taxon>
    </lineage>
</organism>